<feature type="compositionally biased region" description="Pro residues" evidence="1">
    <location>
        <begin position="261"/>
        <end position="332"/>
    </location>
</feature>
<evidence type="ECO:0000313" key="2">
    <source>
        <dbReference type="EMBL" id="BCJ41048.1"/>
    </source>
</evidence>
<gene>
    <name evidence="2" type="ORF">Aiant_17050</name>
</gene>
<protein>
    <submittedName>
        <fullName evidence="2">Uncharacterized protein</fullName>
    </submittedName>
</protein>
<organism evidence="2 3">
    <name type="scientific">Actinoplanes ianthinogenes</name>
    <dbReference type="NCBI Taxonomy" id="122358"/>
    <lineage>
        <taxon>Bacteria</taxon>
        <taxon>Bacillati</taxon>
        <taxon>Actinomycetota</taxon>
        <taxon>Actinomycetes</taxon>
        <taxon>Micromonosporales</taxon>
        <taxon>Micromonosporaceae</taxon>
        <taxon>Actinoplanes</taxon>
    </lineage>
</organism>
<dbReference type="PANTHER" id="PTHR24216">
    <property type="entry name" value="PAXILLIN-RELATED"/>
    <property type="match status" value="1"/>
</dbReference>
<proteinExistence type="predicted"/>
<feature type="region of interest" description="Disordered" evidence="1">
    <location>
        <begin position="261"/>
        <end position="336"/>
    </location>
</feature>
<dbReference type="Proteomes" id="UP000676967">
    <property type="component" value="Chromosome"/>
</dbReference>
<reference evidence="2 3" key="1">
    <citation type="submission" date="2020-08" db="EMBL/GenBank/DDBJ databases">
        <title>Whole genome shotgun sequence of Actinoplanes ianthinogenes NBRC 13996.</title>
        <authorList>
            <person name="Komaki H."/>
            <person name="Tamura T."/>
        </authorList>
    </citation>
    <scope>NUCLEOTIDE SEQUENCE [LARGE SCALE GENOMIC DNA]</scope>
    <source>
        <strain evidence="2 3">NBRC 13996</strain>
    </source>
</reference>
<accession>A0ABM7LP40</accession>
<dbReference type="PANTHER" id="PTHR24216:SF65">
    <property type="entry name" value="PAXILLIN-LIKE PROTEIN 1"/>
    <property type="match status" value="1"/>
</dbReference>
<dbReference type="RefSeq" id="WP_212847006.1">
    <property type="nucleotide sequence ID" value="NZ_AP023356.1"/>
</dbReference>
<evidence type="ECO:0000313" key="3">
    <source>
        <dbReference type="Proteomes" id="UP000676967"/>
    </source>
</evidence>
<evidence type="ECO:0000256" key="1">
    <source>
        <dbReference type="SAM" id="MobiDB-lite"/>
    </source>
</evidence>
<dbReference type="EMBL" id="AP023356">
    <property type="protein sequence ID" value="BCJ41048.1"/>
    <property type="molecule type" value="Genomic_DNA"/>
</dbReference>
<sequence>MYDDRITALRTELSRRTGPARYRPLAELGQLLAARAWETGIGTTGAKPDVDAAIEALTEARSWSDPEDVHRARLAAILGSMLAGRVLAYGGPDADRERAVEILEEALDGPAVRGPVDDGCQLFLGLLLMSRATGSLRDSNLLLTAVRTGASLAGTGDLDRAIGLFEPLIARHPADAEIGRMARTSRSAAEAMRDLIGGLGGGAPGFDFGAMIGALRRLQETQQPAAGMRVPMPSFLDAEAMIRGDALDYPVAVVTATPAPATPAPAPAAPAPAAPAPAAPAPAAPAPAAPAPAAPAAPAPAAPAPAPAAPAPAAPAPAAPAAPAPAPAPAAPVVPRQRVSADAVDALRRSARERLVRGAGLWTAVATRLLPGAAPLPADVVDDLAGITTAVLHQGGARAGDHVLAAFARYQRSRLSGSDAGEWDDDPRMAGRHLLDAADLLLTEPADLFSVTCTLADLLDRQFPAGAVRTGLEERLAPALEAVRQAGAQALAIPRPGGFTLVGATTADRVIALGPRPLPGCDGVVSYVPTVATLIDLAQRPRPAERMPVFLSDPSGASSALYEAFYRHPAAADRLVSYLDESSTPEERHGLAILSRPTGTDFPDRADALLAAGLTSVIGWHRPVPPEATAPALFVLHHHLLRQRQSPPVAVHRTREWMRDPARPDIPGLPIRPADRSLRDHADALLARGI</sequence>
<keyword evidence="3" id="KW-1185">Reference proteome</keyword>
<name>A0ABM7LP40_9ACTN</name>